<accession>A0A916U4E4</accession>
<proteinExistence type="predicted"/>
<dbReference type="InterPro" id="IPR011913">
    <property type="entry name" value="RfaE_dom_I"/>
</dbReference>
<comment type="caution">
    <text evidence="4">The sequence shown here is derived from an EMBL/GenBank/DDBJ whole genome shotgun (WGS) entry which is preliminary data.</text>
</comment>
<dbReference type="Pfam" id="PF00294">
    <property type="entry name" value="PfkB"/>
    <property type="match status" value="1"/>
</dbReference>
<keyword evidence="2" id="KW-0418">Kinase</keyword>
<evidence type="ECO:0000313" key="4">
    <source>
        <dbReference type="EMBL" id="GGC58216.1"/>
    </source>
</evidence>
<evidence type="ECO:0000256" key="2">
    <source>
        <dbReference type="ARBA" id="ARBA00022777"/>
    </source>
</evidence>
<dbReference type="GO" id="GO:0016773">
    <property type="term" value="F:phosphotransferase activity, alcohol group as acceptor"/>
    <property type="evidence" value="ECO:0007669"/>
    <property type="project" value="InterPro"/>
</dbReference>
<dbReference type="RefSeq" id="WP_188625746.1">
    <property type="nucleotide sequence ID" value="NZ_BMIL01000003.1"/>
</dbReference>
<protein>
    <recommendedName>
        <fullName evidence="3">Carbohydrate kinase PfkB domain-containing protein</fullName>
    </recommendedName>
</protein>
<dbReference type="Gene3D" id="3.40.1190.20">
    <property type="match status" value="1"/>
</dbReference>
<sequence>MLAEKLQKANSEKPKPNILVIGDLMLDHYIFGSATRLSPEAPVPVVNVQRERKIVGGAANVASNLVDLGASVTLAGILGDDTFGSEIIEILSEKNIETSLILKDDSRKTTVKTRVIAGTHQIVRIDTEDIHDISAALSATFLSGLDEAIEKTDIVILSDYNKGLLTSELSLAIIARCDALGKKIIVDPKGLDYSKYNGAYLIKPNRKELAEAAKKVSVHTQADLESAASIIFECTAAAYLIVTLSEGGIAIITPDDSKILPVVATEVYDVTGAGDTVMATLAYCLSLGFDIEDACRYANFAASIVIKQIGSATTTIDEIINAIKNIRK</sequence>
<dbReference type="GO" id="GO:0033786">
    <property type="term" value="F:heptose-1-phosphate adenylyltransferase activity"/>
    <property type="evidence" value="ECO:0007669"/>
    <property type="project" value="TreeGrafter"/>
</dbReference>
<dbReference type="EMBL" id="BMIL01000003">
    <property type="protein sequence ID" value="GGC58216.1"/>
    <property type="molecule type" value="Genomic_DNA"/>
</dbReference>
<dbReference type="SUPFAM" id="SSF53613">
    <property type="entry name" value="Ribokinase-like"/>
    <property type="match status" value="1"/>
</dbReference>
<dbReference type="AlphaFoldDB" id="A0A916U4E4"/>
<evidence type="ECO:0000256" key="1">
    <source>
        <dbReference type="ARBA" id="ARBA00022679"/>
    </source>
</evidence>
<evidence type="ECO:0000259" key="3">
    <source>
        <dbReference type="Pfam" id="PF00294"/>
    </source>
</evidence>
<keyword evidence="1" id="KW-0808">Transferase</keyword>
<feature type="domain" description="Carbohydrate kinase PfkB" evidence="3">
    <location>
        <begin position="17"/>
        <end position="314"/>
    </location>
</feature>
<reference evidence="4" key="1">
    <citation type="journal article" date="2014" name="Int. J. Syst. Evol. Microbiol.">
        <title>Complete genome sequence of Corynebacterium casei LMG S-19264T (=DSM 44701T), isolated from a smear-ripened cheese.</title>
        <authorList>
            <consortium name="US DOE Joint Genome Institute (JGI-PGF)"/>
            <person name="Walter F."/>
            <person name="Albersmeier A."/>
            <person name="Kalinowski J."/>
            <person name="Ruckert C."/>
        </authorList>
    </citation>
    <scope>NUCLEOTIDE SEQUENCE</scope>
    <source>
        <strain evidence="4">CGMCC 1.15343</strain>
    </source>
</reference>
<dbReference type="PANTHER" id="PTHR46969">
    <property type="entry name" value="BIFUNCTIONAL PROTEIN HLDE"/>
    <property type="match status" value="1"/>
</dbReference>
<dbReference type="CDD" id="cd01172">
    <property type="entry name" value="RfaE_like"/>
    <property type="match status" value="1"/>
</dbReference>
<gene>
    <name evidence="4" type="ORF">GCM10011387_09900</name>
</gene>
<dbReference type="InterPro" id="IPR011611">
    <property type="entry name" value="PfkB_dom"/>
</dbReference>
<reference evidence="4" key="2">
    <citation type="submission" date="2020-09" db="EMBL/GenBank/DDBJ databases">
        <authorList>
            <person name="Sun Q."/>
            <person name="Zhou Y."/>
        </authorList>
    </citation>
    <scope>NUCLEOTIDE SEQUENCE</scope>
    <source>
        <strain evidence="4">CGMCC 1.15343</strain>
    </source>
</reference>
<organism evidence="4 5">
    <name type="scientific">Pedobacter quisquiliarum</name>
    <dbReference type="NCBI Taxonomy" id="1834438"/>
    <lineage>
        <taxon>Bacteria</taxon>
        <taxon>Pseudomonadati</taxon>
        <taxon>Bacteroidota</taxon>
        <taxon>Sphingobacteriia</taxon>
        <taxon>Sphingobacteriales</taxon>
        <taxon>Sphingobacteriaceae</taxon>
        <taxon>Pedobacter</taxon>
    </lineage>
</organism>
<dbReference type="Proteomes" id="UP000651668">
    <property type="component" value="Unassembled WGS sequence"/>
</dbReference>
<dbReference type="InterPro" id="IPR029056">
    <property type="entry name" value="Ribokinase-like"/>
</dbReference>
<dbReference type="NCBIfam" id="TIGR02198">
    <property type="entry name" value="rfaE_dom_I"/>
    <property type="match status" value="1"/>
</dbReference>
<keyword evidence="5" id="KW-1185">Reference proteome</keyword>
<dbReference type="PROSITE" id="PS00583">
    <property type="entry name" value="PFKB_KINASES_1"/>
    <property type="match status" value="1"/>
</dbReference>
<dbReference type="InterPro" id="IPR002173">
    <property type="entry name" value="Carboh/pur_kinase_PfkB_CS"/>
</dbReference>
<dbReference type="GO" id="GO:0033785">
    <property type="term" value="F:heptose 7-phosphate kinase activity"/>
    <property type="evidence" value="ECO:0007669"/>
    <property type="project" value="TreeGrafter"/>
</dbReference>
<dbReference type="GO" id="GO:0005829">
    <property type="term" value="C:cytosol"/>
    <property type="evidence" value="ECO:0007669"/>
    <property type="project" value="TreeGrafter"/>
</dbReference>
<evidence type="ECO:0000313" key="5">
    <source>
        <dbReference type="Proteomes" id="UP000651668"/>
    </source>
</evidence>
<dbReference type="PANTHER" id="PTHR46969:SF1">
    <property type="entry name" value="BIFUNCTIONAL PROTEIN HLDE"/>
    <property type="match status" value="1"/>
</dbReference>
<name>A0A916U4E4_9SPHI</name>